<keyword evidence="2 3" id="KW-0040">ANK repeat</keyword>
<dbReference type="SMART" id="SM00248">
    <property type="entry name" value="ANK"/>
    <property type="match status" value="4"/>
</dbReference>
<evidence type="ECO:0000256" key="2">
    <source>
        <dbReference type="ARBA" id="ARBA00023043"/>
    </source>
</evidence>
<dbReference type="PROSITE" id="PS50297">
    <property type="entry name" value="ANK_REP_REGION"/>
    <property type="match status" value="2"/>
</dbReference>
<dbReference type="InterPro" id="IPR002110">
    <property type="entry name" value="Ankyrin_rpt"/>
</dbReference>
<dbReference type="Gene3D" id="1.25.40.20">
    <property type="entry name" value="Ankyrin repeat-containing domain"/>
    <property type="match status" value="1"/>
</dbReference>
<sequence length="271" mass="30285">MADWLLKVKPDYLRKRPYPTEELLAFAVRTSCQVQMIELLIRHGADFDAYIQDTGRKPLHLACESGNIEAAELFLGLGVNVNERRRRHDGSALHLALYSKDAELVELLIDHGADVDLNISHHAHQEALKARGTPTDKTESCQTEYLDAKGFPTSKNVGIATDIGEVTPLSIAISCNDVASMMLLVRSGASLGWYGFNYDKMERVDYWEGDDHWEGNNYFQQLSAMGLAVEMPHHLLERIAFYTMSKSIRLVMKAQKGSSSNIPKIEGSTTS</sequence>
<dbReference type="Proteomes" id="UP000799538">
    <property type="component" value="Unassembled WGS sequence"/>
</dbReference>
<dbReference type="InterPro" id="IPR036770">
    <property type="entry name" value="Ankyrin_rpt-contain_sf"/>
</dbReference>
<dbReference type="SUPFAM" id="SSF48403">
    <property type="entry name" value="Ankyrin repeat"/>
    <property type="match status" value="1"/>
</dbReference>
<dbReference type="PRINTS" id="PR01415">
    <property type="entry name" value="ANKYRIN"/>
</dbReference>
<keyword evidence="1" id="KW-0677">Repeat</keyword>
<keyword evidence="5" id="KW-1185">Reference proteome</keyword>
<dbReference type="EMBL" id="ML992510">
    <property type="protein sequence ID" value="KAF2221528.1"/>
    <property type="molecule type" value="Genomic_DNA"/>
</dbReference>
<feature type="repeat" description="ANK" evidence="3">
    <location>
        <begin position="54"/>
        <end position="86"/>
    </location>
</feature>
<evidence type="ECO:0000256" key="1">
    <source>
        <dbReference type="ARBA" id="ARBA00022737"/>
    </source>
</evidence>
<name>A0A6A6G7K3_9PEZI</name>
<evidence type="ECO:0000313" key="5">
    <source>
        <dbReference type="Proteomes" id="UP000799538"/>
    </source>
</evidence>
<evidence type="ECO:0000256" key="3">
    <source>
        <dbReference type="PROSITE-ProRule" id="PRU00023"/>
    </source>
</evidence>
<dbReference type="OrthoDB" id="1722345at2759"/>
<evidence type="ECO:0000313" key="4">
    <source>
        <dbReference type="EMBL" id="KAF2221528.1"/>
    </source>
</evidence>
<dbReference type="Pfam" id="PF12796">
    <property type="entry name" value="Ank_2"/>
    <property type="match status" value="1"/>
</dbReference>
<organism evidence="4 5">
    <name type="scientific">Elsinoe ampelina</name>
    <dbReference type="NCBI Taxonomy" id="302913"/>
    <lineage>
        <taxon>Eukaryota</taxon>
        <taxon>Fungi</taxon>
        <taxon>Dikarya</taxon>
        <taxon>Ascomycota</taxon>
        <taxon>Pezizomycotina</taxon>
        <taxon>Dothideomycetes</taxon>
        <taxon>Dothideomycetidae</taxon>
        <taxon>Myriangiales</taxon>
        <taxon>Elsinoaceae</taxon>
        <taxon>Elsinoe</taxon>
    </lineage>
</organism>
<protein>
    <submittedName>
        <fullName evidence="4">Ankyrin repeat-containing domain protein</fullName>
    </submittedName>
</protein>
<gene>
    <name evidence="4" type="ORF">BDZ85DRAFT_283591</name>
</gene>
<reference evidence="5" key="1">
    <citation type="journal article" date="2020" name="Stud. Mycol.">
        <title>101 Dothideomycetes genomes: A test case for predicting lifestyles and emergence of pathogens.</title>
        <authorList>
            <person name="Haridas S."/>
            <person name="Albert R."/>
            <person name="Binder M."/>
            <person name="Bloem J."/>
            <person name="LaButti K."/>
            <person name="Salamov A."/>
            <person name="Andreopoulos B."/>
            <person name="Baker S."/>
            <person name="Barry K."/>
            <person name="Bills G."/>
            <person name="Bluhm B."/>
            <person name="Cannon C."/>
            <person name="Castanera R."/>
            <person name="Culley D."/>
            <person name="Daum C."/>
            <person name="Ezra D."/>
            <person name="Gonzalez J."/>
            <person name="Henrissat B."/>
            <person name="Kuo A."/>
            <person name="Liang C."/>
            <person name="Lipzen A."/>
            <person name="Lutzoni F."/>
            <person name="Magnuson J."/>
            <person name="Mondo S."/>
            <person name="Nolan M."/>
            <person name="Ohm R."/>
            <person name="Pangilinan J."/>
            <person name="Park H.-J."/>
            <person name="Ramirez L."/>
            <person name="Alfaro M."/>
            <person name="Sun H."/>
            <person name="Tritt A."/>
            <person name="Yoshinaga Y."/>
            <person name="Zwiers L.-H."/>
            <person name="Turgeon B."/>
            <person name="Goodwin S."/>
            <person name="Spatafora J."/>
            <person name="Crous P."/>
            <person name="Grigoriev I."/>
        </authorList>
    </citation>
    <scope>NUCLEOTIDE SEQUENCE [LARGE SCALE GENOMIC DNA]</scope>
    <source>
        <strain evidence="5">CECT 20119</strain>
    </source>
</reference>
<proteinExistence type="predicted"/>
<dbReference type="AlphaFoldDB" id="A0A6A6G7K3"/>
<accession>A0A6A6G7K3</accession>
<dbReference type="PANTHER" id="PTHR24134">
    <property type="entry name" value="ANKYRIN REPEAT-CONTAINING PROTEIN DDB_G0279043"/>
    <property type="match status" value="1"/>
</dbReference>
<dbReference type="PANTHER" id="PTHR24134:SF9">
    <property type="entry name" value="ANKYRIN REPEAT AND SOCS BOX PROTEIN 8"/>
    <property type="match status" value="1"/>
</dbReference>
<dbReference type="PROSITE" id="PS50088">
    <property type="entry name" value="ANK_REPEAT"/>
    <property type="match status" value="2"/>
</dbReference>
<feature type="repeat" description="ANK" evidence="3">
    <location>
        <begin position="88"/>
        <end position="120"/>
    </location>
</feature>